<dbReference type="GO" id="GO:0110085">
    <property type="term" value="C:mitotic actomyosin contractile ring"/>
    <property type="evidence" value="ECO:0007669"/>
    <property type="project" value="TreeGrafter"/>
</dbReference>
<evidence type="ECO:0000256" key="1">
    <source>
        <dbReference type="SAM" id="MobiDB-lite"/>
    </source>
</evidence>
<dbReference type="PROSITE" id="PS50018">
    <property type="entry name" value="RAS_GTPASE_ACTIV_2"/>
    <property type="match status" value="1"/>
</dbReference>
<dbReference type="Pfam" id="PF00307">
    <property type="entry name" value="CH"/>
    <property type="match status" value="1"/>
</dbReference>
<feature type="compositionally biased region" description="Pro residues" evidence="1">
    <location>
        <begin position="378"/>
        <end position="393"/>
    </location>
</feature>
<gene>
    <name evidence="4" type="primary">IQG1</name>
    <name evidence="4" type="ORF">CspeluHIS016_0306370</name>
</gene>
<accession>A0AAD3YCC0</accession>
<feature type="compositionally biased region" description="Polar residues" evidence="1">
    <location>
        <begin position="197"/>
        <end position="220"/>
    </location>
</feature>
<feature type="compositionally biased region" description="Low complexity" evidence="1">
    <location>
        <begin position="471"/>
        <end position="480"/>
    </location>
</feature>
<feature type="compositionally biased region" description="Polar residues" evidence="1">
    <location>
        <begin position="988"/>
        <end position="997"/>
    </location>
</feature>
<comment type="caution">
    <text evidence="4">The sequence shown here is derived from an EMBL/GenBank/DDBJ whole genome shotgun (WGS) entry which is preliminary data.</text>
</comment>
<dbReference type="InterPro" id="IPR036872">
    <property type="entry name" value="CH_dom_sf"/>
</dbReference>
<feature type="compositionally biased region" description="Pro residues" evidence="1">
    <location>
        <begin position="416"/>
        <end position="425"/>
    </location>
</feature>
<proteinExistence type="predicted"/>
<feature type="compositionally biased region" description="Polar residues" evidence="1">
    <location>
        <begin position="692"/>
        <end position="705"/>
    </location>
</feature>
<keyword evidence="5" id="KW-1185">Reference proteome</keyword>
<dbReference type="Gene3D" id="1.20.5.190">
    <property type="match status" value="1"/>
</dbReference>
<dbReference type="Pfam" id="PF03836">
    <property type="entry name" value="RasGAP_C"/>
    <property type="match status" value="1"/>
</dbReference>
<dbReference type="Gene3D" id="1.10.418.10">
    <property type="entry name" value="Calponin-like domain"/>
    <property type="match status" value="1"/>
</dbReference>
<evidence type="ECO:0008006" key="6">
    <source>
        <dbReference type="Google" id="ProtNLM"/>
    </source>
</evidence>
<dbReference type="Pfam" id="PF00612">
    <property type="entry name" value="IQ"/>
    <property type="match status" value="3"/>
</dbReference>
<feature type="region of interest" description="Disordered" evidence="1">
    <location>
        <begin position="270"/>
        <end position="495"/>
    </location>
</feature>
<dbReference type="SMART" id="SM00033">
    <property type="entry name" value="CH"/>
    <property type="match status" value="1"/>
</dbReference>
<reference evidence="4" key="1">
    <citation type="journal article" date="2023" name="BMC Genomics">
        <title>Chromosome-level genome assemblies of Cutaneotrichosporon spp. (Trichosporonales, Basidiomycota) reveal imbalanced evolution between nucleotide sequences and chromosome synteny.</title>
        <authorList>
            <person name="Kobayashi Y."/>
            <person name="Kayamori A."/>
            <person name="Aoki K."/>
            <person name="Shiwa Y."/>
            <person name="Matsutani M."/>
            <person name="Fujita N."/>
            <person name="Sugita T."/>
            <person name="Iwasaki W."/>
            <person name="Tanaka N."/>
            <person name="Takashima M."/>
        </authorList>
    </citation>
    <scope>NUCLEOTIDE SEQUENCE</scope>
    <source>
        <strain evidence="4">HIS016</strain>
    </source>
</reference>
<dbReference type="GO" id="GO:0005516">
    <property type="term" value="F:calmodulin binding"/>
    <property type="evidence" value="ECO:0007669"/>
    <property type="project" value="TreeGrafter"/>
</dbReference>
<feature type="region of interest" description="Disordered" evidence="1">
    <location>
        <begin position="1"/>
        <end position="142"/>
    </location>
</feature>
<feature type="compositionally biased region" description="Polar residues" evidence="1">
    <location>
        <begin position="110"/>
        <end position="119"/>
    </location>
</feature>
<feature type="compositionally biased region" description="Polar residues" evidence="1">
    <location>
        <begin position="962"/>
        <end position="978"/>
    </location>
</feature>
<dbReference type="PANTHER" id="PTHR14149">
    <property type="entry name" value="RAS GTPASE-ACTIVATING PROTEIN WITH IQ MOTIF"/>
    <property type="match status" value="1"/>
</dbReference>
<reference evidence="4" key="2">
    <citation type="submission" date="2023-06" db="EMBL/GenBank/DDBJ databases">
        <authorList>
            <person name="Kobayashi Y."/>
            <person name="Kayamori A."/>
            <person name="Aoki K."/>
            <person name="Shiwa Y."/>
            <person name="Fujita N."/>
            <person name="Sugita T."/>
            <person name="Iwasaki W."/>
            <person name="Tanaka N."/>
            <person name="Takashima M."/>
        </authorList>
    </citation>
    <scope>NUCLEOTIDE SEQUENCE</scope>
    <source>
        <strain evidence="4">HIS016</strain>
    </source>
</reference>
<feature type="compositionally biased region" description="Polar residues" evidence="1">
    <location>
        <begin position="130"/>
        <end position="142"/>
    </location>
</feature>
<dbReference type="Pfam" id="PF00616">
    <property type="entry name" value="RasGAP"/>
    <property type="match status" value="1"/>
</dbReference>
<dbReference type="SUPFAM" id="SSF47576">
    <property type="entry name" value="Calponin-homology domain, CH-domain"/>
    <property type="match status" value="1"/>
</dbReference>
<dbReference type="SUPFAM" id="SSF48350">
    <property type="entry name" value="GTPase activation domain, GAP"/>
    <property type="match status" value="1"/>
</dbReference>
<feature type="compositionally biased region" description="Polar residues" evidence="1">
    <location>
        <begin position="835"/>
        <end position="847"/>
    </location>
</feature>
<dbReference type="GO" id="GO:0005096">
    <property type="term" value="F:GTPase activator activity"/>
    <property type="evidence" value="ECO:0007669"/>
    <property type="project" value="TreeGrafter"/>
</dbReference>
<sequence>MERKTTPPPPPEGSGSIYSYNTRLTPNPNEVSPAAAATMSRINSVREDTSVTGLRRSGSGARFSHHSRGKSINNVRDQWEAKMEAAAAPTETPSVSRRPKSVLEPKSPALKSSNASSPLSRDGEAPTRLMASSSPLKATISSPLKATISSPLKAASPPALAPQVVPKVAFPGAEEPATEPDRDAFDEFGLQPRLPLSSLTGLSSDFTGTSTMRSNRSQADTLAEARANALRRLEARKAAGIPVKEPEIELPPLPVAEELDLPPLPILDSCGMMKSTPSRLSKLLPKKPESELAPPDNVSNPRLEIRDTVVKATATPPRQQLRSIKRGQTPKTPTAETAADLEPNTPSGERLNPIPKEPSNVANAPTDTFSRQRLKSVPRPPVDAPPPAEPRPPSFAERKLRPVSMIEASAVKKPLPSKPTEPPVTPTTSHRDRLKSIPRTPVETPSPGNSRPPSFAERRSRPVSMIERSSPKSSPKVASVQLEAKPLPDPAPSPWDAKVGPLVALVPVHKAEPPISLVPVDPAPTPGFAAEPALKRKGSVLSRVQAINLPAAPTAQEPARGPSKDDKSVLRRLNSLNQGPAQPSRPVVIPGRDAGDIHRLVQGIDQAPEVVQTSKPVTIPGRETGHIHRRIQSIDQLPDLVQTSKPVAIPGKEAGHIHRRIQSIDQAPEPEPKDTKRVPSSERDSAVLQKVKSINQLPTAPQTSKPVVIPRRETGSIHKRVQSIDQGPAPQLNRSEPVPAVAQSNGALRKARSIDQGLWDPVPTESPRTEPFTKAPSTPARPRPAPAAGDVFSVAKTEALDSDSKDDKLGAPSGGKPKVSGLGFRAPKGPPKAGSVSSTANRWTASDTPGIMPSRSNRVPSMGSDRRRLGKHLPRIVSGDQGWDGDGRRTSISRLPSSSRIRKVSMGGSMAPTTESVEENTPPRNRTLSTSTVIEYPSPTGSYVPSERAPSTYAPSERAISYATSERQPLSPASQNQDHTVRHPATPRKQSSKSGLNFVTPRAELQGAEMKGLMSAVGAASARAADTSQKDAAAGMPNRLRLSSRLPLAASSAAMAPAPLPSRRLAAQNNNWMDRQRHVLAAYEYLCHVGEAQQWIEGCLDEELGFGVTEMEEGLRDGVVLAKLAREFQGEEVVRRIWTEAKHRFRQSDNINYFINFLRTVGMPETFVFELTDIYNAKNIPKVIFSIHILSHLLARLGRAERMNNLVGQFEFTDEQLAVTEKGIQGIAMPNFGQVGQTLAKEASWEEPEPEEEEETEDEKRDRELLECESSIRSLQCHLRGVLARQRDSRKKAQIKLAAPIFTHIQAQARGQMSRKVAASQERTHRQLGTWATKLQAVARAHMVQRSWTSYLEQVKRCELPVIGMQAVSRGKLARMRRSNQKKDLARRRHAIEAMQAHARGLLVRSKFRENKQAVHHASTVNMATSMQALLRGRLSRAKVAKERKVVQAHTATFVSLQRHLRGALVRRQHRAREKKMDDATDYIVAIQAVARGVLARRRKQVFTREAVQLTTSISSLQALARGRLAKRQHDNMQKALAKVEVAGSVGGLQAFLRTKLAKHKTVEQKKKLEFVQPDVIGFQAVARGFLARREYREWRDYLIDPYTQGALVYLQSLIRGYLCRRKFWIRHTYLYNSQDKITKVQALWRGRTQRQMYQRLITGGGVDVPTIQHYMHLLDDTENDFGDQLRIDTMKKEVIELVRTNQTLDTEVKELDTKIALILKNKMTFEDLARVKRRRGVTHEEETFHPPGGGDPFVNVHLDRASQRKLELYEHLFFTLQTQPQYISRLLWNLGAEDALEKDCRLVEAVTLILFGFGHDRREEYLFHKLCQISMHEQILRSRSLEELATTRFSIIPVVTQYAKPALKPFLHNVLAAHISRIIASDDLDLSTDPVDLYNRLINSDEALTGITSSLPRDLTADQILQTHAETRTIYIHHLQELRALADFIAKEIMASTSAMPYTIRLLAREALFALRVRYSDYSDSQLWPIVAKSVIMPFIIPALVAPETYDIAADVNTVQRRNLSAIATLLGYVAAQDFAKPDRLVQVPLNEYIRAEGFNMGDWVFDVAEVDFHVQDLLESTTEATPISITRNDIYGLLGILVRNSAILTANNNNDPIKSVLDELEGPPLEYDKSNKTVRVHLTNRLAQLQPSDPKAARLRELEVQAKRHVLAVLRIQAGKDLFELLTTRPTAEDEQRWVEAVHRDIALEKARLARHDLPPTPVEAGYQLESIRSLPYHEVKARAVEFCMALADAGRLSREDHFQGLLVSIAGDIREKHRLRQKRKVDLRAMSDAHANLSDKRQNFEEQIQSYHDYIDTSMANLQQKKKTPFMSRQYWHQRKHKKDKFGSYSYTAKVLYERGILLSVNQFSPRQFDQINIIISSNAVGVFTLEMALPGGLDLPREELRMEDLLQAQFDNNTRLDAFDGKAAFNLNTLIHQINKKFYAS</sequence>
<organism evidence="4 5">
    <name type="scientific">Cutaneotrichosporon spelunceum</name>
    <dbReference type="NCBI Taxonomy" id="1672016"/>
    <lineage>
        <taxon>Eukaryota</taxon>
        <taxon>Fungi</taxon>
        <taxon>Dikarya</taxon>
        <taxon>Basidiomycota</taxon>
        <taxon>Agaricomycotina</taxon>
        <taxon>Tremellomycetes</taxon>
        <taxon>Trichosporonales</taxon>
        <taxon>Trichosporonaceae</taxon>
        <taxon>Cutaneotrichosporon</taxon>
    </lineage>
</organism>
<evidence type="ECO:0000313" key="4">
    <source>
        <dbReference type="EMBL" id="GMK56797.1"/>
    </source>
</evidence>
<dbReference type="InterPro" id="IPR000048">
    <property type="entry name" value="IQ_motif_EF-hand-BS"/>
</dbReference>
<feature type="compositionally biased region" description="Polar residues" evidence="1">
    <location>
        <begin position="922"/>
        <end position="943"/>
    </location>
</feature>
<feature type="region of interest" description="Disordered" evidence="1">
    <location>
        <begin position="166"/>
        <end position="221"/>
    </location>
</feature>
<feature type="domain" description="Calponin-homology (CH)" evidence="3">
    <location>
        <begin position="1086"/>
        <end position="1194"/>
    </location>
</feature>
<feature type="region of interest" description="Disordered" evidence="1">
    <location>
        <begin position="652"/>
        <end position="998"/>
    </location>
</feature>
<feature type="compositionally biased region" description="Polar residues" evidence="1">
    <location>
        <begin position="16"/>
        <end position="30"/>
    </location>
</feature>
<protein>
    <recommendedName>
        <fullName evidence="6">Calponin-homology (CH) domain-containing protein</fullName>
    </recommendedName>
</protein>
<feature type="compositionally biased region" description="Basic and acidic residues" evidence="1">
    <location>
        <begin position="798"/>
        <end position="809"/>
    </location>
</feature>
<evidence type="ECO:0000259" key="2">
    <source>
        <dbReference type="PROSITE" id="PS50018"/>
    </source>
</evidence>
<dbReference type="InterPro" id="IPR000593">
    <property type="entry name" value="RasGAP_C"/>
</dbReference>
<dbReference type="InterPro" id="IPR001715">
    <property type="entry name" value="CH_dom"/>
</dbReference>
<evidence type="ECO:0000313" key="5">
    <source>
        <dbReference type="Proteomes" id="UP001222932"/>
    </source>
</evidence>
<feature type="compositionally biased region" description="Basic and acidic residues" evidence="1">
    <location>
        <begin position="670"/>
        <end position="685"/>
    </location>
</feature>
<dbReference type="PROSITE" id="PS50021">
    <property type="entry name" value="CH"/>
    <property type="match status" value="1"/>
</dbReference>
<feature type="compositionally biased region" description="Pro residues" evidence="1">
    <location>
        <begin position="1"/>
        <end position="12"/>
    </location>
</feature>
<feature type="domain" description="Ras-GAP" evidence="2">
    <location>
        <begin position="1806"/>
        <end position="2033"/>
    </location>
</feature>
<name>A0AAD3YCC0_9TREE</name>
<dbReference type="PROSITE" id="PS50096">
    <property type="entry name" value="IQ"/>
    <property type="match status" value="11"/>
</dbReference>
<dbReference type="GO" id="GO:0051015">
    <property type="term" value="F:actin filament binding"/>
    <property type="evidence" value="ECO:0007669"/>
    <property type="project" value="TreeGrafter"/>
</dbReference>
<dbReference type="SMART" id="SM00323">
    <property type="entry name" value="RasGAP"/>
    <property type="match status" value="1"/>
</dbReference>
<feature type="compositionally biased region" description="Polar residues" evidence="1">
    <location>
        <begin position="360"/>
        <end position="371"/>
    </location>
</feature>
<dbReference type="GO" id="GO:1903479">
    <property type="term" value="P:mitotic actomyosin contractile ring assembly actin filament organization"/>
    <property type="evidence" value="ECO:0007669"/>
    <property type="project" value="TreeGrafter"/>
</dbReference>
<dbReference type="Gene3D" id="1.10.506.10">
    <property type="entry name" value="GTPase Activation - p120gap, domain 1"/>
    <property type="match status" value="1"/>
</dbReference>
<dbReference type="Proteomes" id="UP001222932">
    <property type="component" value="Unassembled WGS sequence"/>
</dbReference>
<dbReference type="InterPro" id="IPR001936">
    <property type="entry name" value="RasGAP_dom"/>
</dbReference>
<dbReference type="InterPro" id="IPR008936">
    <property type="entry name" value="Rho_GTPase_activation_prot"/>
</dbReference>
<feature type="region of interest" description="Disordered" evidence="1">
    <location>
        <begin position="1239"/>
        <end position="1262"/>
    </location>
</feature>
<dbReference type="PANTHER" id="PTHR14149:SF14">
    <property type="entry name" value="CALPONIN-HOMOLOGY (CH) DOMAIN-CONTAINING PROTEIN"/>
    <property type="match status" value="1"/>
</dbReference>
<feature type="compositionally biased region" description="Low complexity" evidence="1">
    <location>
        <begin position="890"/>
        <end position="899"/>
    </location>
</feature>
<dbReference type="EMBL" id="BTCM01000003">
    <property type="protein sequence ID" value="GMK56797.1"/>
    <property type="molecule type" value="Genomic_DNA"/>
</dbReference>
<dbReference type="CDD" id="cd21206">
    <property type="entry name" value="CH_IQGAP"/>
    <property type="match status" value="1"/>
</dbReference>
<dbReference type="SUPFAM" id="SSF143885">
    <property type="entry name" value="RGC domain-like"/>
    <property type="match status" value="1"/>
</dbReference>
<dbReference type="SMART" id="SM00015">
    <property type="entry name" value="IQ"/>
    <property type="match status" value="10"/>
</dbReference>
<evidence type="ECO:0000259" key="3">
    <source>
        <dbReference type="PROSITE" id="PS50021"/>
    </source>
</evidence>
<feature type="compositionally biased region" description="Acidic residues" evidence="1">
    <location>
        <begin position="1245"/>
        <end position="1257"/>
    </location>
</feature>
<feature type="region of interest" description="Disordered" evidence="1">
    <location>
        <begin position="549"/>
        <end position="589"/>
    </location>
</feature>